<dbReference type="Gene3D" id="3.40.190.10">
    <property type="entry name" value="Periplasmic binding protein-like II"/>
    <property type="match status" value="2"/>
</dbReference>
<proteinExistence type="inferred from homology"/>
<dbReference type="GO" id="GO:0003677">
    <property type="term" value="F:DNA binding"/>
    <property type="evidence" value="ECO:0007669"/>
    <property type="project" value="UniProtKB-KW"/>
</dbReference>
<feature type="domain" description="HTH lysR-type" evidence="5">
    <location>
        <begin position="10"/>
        <end position="67"/>
    </location>
</feature>
<dbReference type="SUPFAM" id="SSF53850">
    <property type="entry name" value="Periplasmic binding protein-like II"/>
    <property type="match status" value="1"/>
</dbReference>
<comment type="similarity">
    <text evidence="1">Belongs to the LysR transcriptional regulatory family.</text>
</comment>
<dbReference type="InterPro" id="IPR036390">
    <property type="entry name" value="WH_DNA-bd_sf"/>
</dbReference>
<dbReference type="Pfam" id="PF03466">
    <property type="entry name" value="LysR_substrate"/>
    <property type="match status" value="1"/>
</dbReference>
<evidence type="ECO:0000313" key="6">
    <source>
        <dbReference type="EMBL" id="KLN54364.1"/>
    </source>
</evidence>
<name>A0A0H2LVX8_VARPD</name>
<keyword evidence="4" id="KW-0804">Transcription</keyword>
<keyword evidence="2" id="KW-0805">Transcription regulation</keyword>
<keyword evidence="3" id="KW-0238">DNA-binding</keyword>
<organism evidence="6 7">
    <name type="scientific">Variovorax paradoxus</name>
    <dbReference type="NCBI Taxonomy" id="34073"/>
    <lineage>
        <taxon>Bacteria</taxon>
        <taxon>Pseudomonadati</taxon>
        <taxon>Pseudomonadota</taxon>
        <taxon>Betaproteobacteria</taxon>
        <taxon>Burkholderiales</taxon>
        <taxon>Comamonadaceae</taxon>
        <taxon>Variovorax</taxon>
    </lineage>
</organism>
<dbReference type="PATRIC" id="fig|34073.19.peg.4609"/>
<dbReference type="Proteomes" id="UP000035170">
    <property type="component" value="Unassembled WGS sequence"/>
</dbReference>
<evidence type="ECO:0000313" key="7">
    <source>
        <dbReference type="Proteomes" id="UP000035170"/>
    </source>
</evidence>
<evidence type="ECO:0000256" key="3">
    <source>
        <dbReference type="ARBA" id="ARBA00023125"/>
    </source>
</evidence>
<sequence>MSAMNNFARLKLRHLQCLVMVAQERNLVRAGKALSLTQPAVSKTIAELEEIVGRQLLLRRRRGVELTPAAEVLVRHAVSALRGLREGMGLAMDQPEADQLRVAVGALPNMAANLLPEAVARLYASHPALRVRVVSGTNAQLMTQLRQGEIDLVLGRLAQASAMADLAFEQLYSEPLLLVVRPGHPLAARRRPTLDALAAHPLVLPVSGTLIRHTADAFLIAQGMALPSRLVEATDTSFVVGLLQRCDAVWFAPQGAVEGFIAQGALKRVAIDTSSTEGPVGFTVRRGGEAGEGARLLVEAIRGIVAAAAGEGRTGARLGNTA</sequence>
<dbReference type="PANTHER" id="PTHR30419">
    <property type="entry name" value="HTH-TYPE TRANSCRIPTIONAL REGULATOR YBHD"/>
    <property type="match status" value="1"/>
</dbReference>
<dbReference type="Pfam" id="PF00126">
    <property type="entry name" value="HTH_1"/>
    <property type="match status" value="1"/>
</dbReference>
<dbReference type="PRINTS" id="PR00039">
    <property type="entry name" value="HTHLYSR"/>
</dbReference>
<evidence type="ECO:0000256" key="2">
    <source>
        <dbReference type="ARBA" id="ARBA00023015"/>
    </source>
</evidence>
<evidence type="ECO:0000256" key="4">
    <source>
        <dbReference type="ARBA" id="ARBA00023163"/>
    </source>
</evidence>
<dbReference type="PROSITE" id="PS50931">
    <property type="entry name" value="HTH_LYSR"/>
    <property type="match status" value="1"/>
</dbReference>
<gene>
    <name evidence="6" type="primary">gbpR7</name>
    <name evidence="6" type="ORF">VPARA_45080</name>
</gene>
<protein>
    <submittedName>
        <fullName evidence="6">HTH-type transcriptional regulator GbpR</fullName>
    </submittedName>
</protein>
<dbReference type="InterPro" id="IPR036388">
    <property type="entry name" value="WH-like_DNA-bd_sf"/>
</dbReference>
<reference evidence="6 7" key="1">
    <citation type="submission" date="2015-03" db="EMBL/GenBank/DDBJ databases">
        <title>Genome sequence of Variovorax paradoxus TBEA6.</title>
        <authorList>
            <person name="Poehlein A."/>
            <person name="Schuldes J."/>
            <person name="Wuebbeler J.H."/>
            <person name="Hiessl S."/>
            <person name="Steinbuechel A."/>
            <person name="Daniel R."/>
        </authorList>
    </citation>
    <scope>NUCLEOTIDE SEQUENCE [LARGE SCALE GENOMIC DNA]</scope>
    <source>
        <strain evidence="6 7">TBEA6</strain>
    </source>
</reference>
<dbReference type="Gene3D" id="1.10.10.10">
    <property type="entry name" value="Winged helix-like DNA-binding domain superfamily/Winged helix DNA-binding domain"/>
    <property type="match status" value="1"/>
</dbReference>
<dbReference type="InterPro" id="IPR050950">
    <property type="entry name" value="HTH-type_LysR_regulators"/>
</dbReference>
<dbReference type="SUPFAM" id="SSF46785">
    <property type="entry name" value="Winged helix' DNA-binding domain"/>
    <property type="match status" value="1"/>
</dbReference>
<accession>A0A0H2LVX8</accession>
<keyword evidence="7" id="KW-1185">Reference proteome</keyword>
<dbReference type="RefSeq" id="WP_053063313.1">
    <property type="nucleotide sequence ID" value="NZ_JZWI01000024.1"/>
</dbReference>
<dbReference type="GO" id="GO:0003700">
    <property type="term" value="F:DNA-binding transcription factor activity"/>
    <property type="evidence" value="ECO:0007669"/>
    <property type="project" value="InterPro"/>
</dbReference>
<dbReference type="InterPro" id="IPR000847">
    <property type="entry name" value="LysR_HTH_N"/>
</dbReference>
<comment type="caution">
    <text evidence="6">The sequence shown here is derived from an EMBL/GenBank/DDBJ whole genome shotgun (WGS) entry which is preliminary data.</text>
</comment>
<evidence type="ECO:0000259" key="5">
    <source>
        <dbReference type="PROSITE" id="PS50931"/>
    </source>
</evidence>
<dbReference type="EMBL" id="JZWI01000024">
    <property type="protein sequence ID" value="KLN54364.1"/>
    <property type="molecule type" value="Genomic_DNA"/>
</dbReference>
<dbReference type="AlphaFoldDB" id="A0A0H2LVX8"/>
<evidence type="ECO:0000256" key="1">
    <source>
        <dbReference type="ARBA" id="ARBA00009437"/>
    </source>
</evidence>
<dbReference type="InterPro" id="IPR005119">
    <property type="entry name" value="LysR_subst-bd"/>
</dbReference>
<dbReference type="PANTHER" id="PTHR30419:SF8">
    <property type="entry name" value="NITROGEN ASSIMILATION TRANSCRIPTIONAL ACTIVATOR-RELATED"/>
    <property type="match status" value="1"/>
</dbReference>
<dbReference type="GO" id="GO:0005829">
    <property type="term" value="C:cytosol"/>
    <property type="evidence" value="ECO:0007669"/>
    <property type="project" value="TreeGrafter"/>
</dbReference>